<dbReference type="GO" id="GO:0071555">
    <property type="term" value="P:cell wall organization"/>
    <property type="evidence" value="ECO:0007669"/>
    <property type="project" value="UniProtKB-KW"/>
</dbReference>
<dbReference type="PANTHER" id="PTHR13301">
    <property type="entry name" value="X-BOX TRANSCRIPTION FACTOR-RELATED"/>
    <property type="match status" value="1"/>
</dbReference>
<evidence type="ECO:0000313" key="9">
    <source>
        <dbReference type="Proteomes" id="UP000288805"/>
    </source>
</evidence>
<keyword evidence="5" id="KW-1133">Transmembrane helix</keyword>
<sequence length="49" mass="5568">MSVELAGVQRCLMFCDQIGWLYGITTEDILTGMTIHAKGWRSTYCQPDK</sequence>
<accession>A0A438DTP3</accession>
<evidence type="ECO:0000256" key="2">
    <source>
        <dbReference type="ARBA" id="ARBA00022676"/>
    </source>
</evidence>
<protein>
    <submittedName>
        <fullName evidence="8">Uncharacterized protein</fullName>
    </submittedName>
</protein>
<evidence type="ECO:0000256" key="1">
    <source>
        <dbReference type="ARBA" id="ARBA00004127"/>
    </source>
</evidence>
<dbReference type="EMBL" id="QGNW01001499">
    <property type="protein sequence ID" value="RVW38867.1"/>
    <property type="molecule type" value="Genomic_DNA"/>
</dbReference>
<evidence type="ECO:0000313" key="8">
    <source>
        <dbReference type="EMBL" id="RVW38867.1"/>
    </source>
</evidence>
<dbReference type="GO" id="GO:0030244">
    <property type="term" value="P:cellulose biosynthetic process"/>
    <property type="evidence" value="ECO:0007669"/>
    <property type="project" value="InterPro"/>
</dbReference>
<dbReference type="Pfam" id="PF03552">
    <property type="entry name" value="Cellulose_synt"/>
    <property type="match status" value="1"/>
</dbReference>
<dbReference type="GO" id="GO:0016020">
    <property type="term" value="C:membrane"/>
    <property type="evidence" value="ECO:0007669"/>
    <property type="project" value="InterPro"/>
</dbReference>
<organism evidence="8 9">
    <name type="scientific">Vitis vinifera</name>
    <name type="common">Grape</name>
    <dbReference type="NCBI Taxonomy" id="29760"/>
    <lineage>
        <taxon>Eukaryota</taxon>
        <taxon>Viridiplantae</taxon>
        <taxon>Streptophyta</taxon>
        <taxon>Embryophyta</taxon>
        <taxon>Tracheophyta</taxon>
        <taxon>Spermatophyta</taxon>
        <taxon>Magnoliopsida</taxon>
        <taxon>eudicotyledons</taxon>
        <taxon>Gunneridae</taxon>
        <taxon>Pentapetalae</taxon>
        <taxon>rosids</taxon>
        <taxon>Vitales</taxon>
        <taxon>Vitaceae</taxon>
        <taxon>Viteae</taxon>
        <taxon>Vitis</taxon>
    </lineage>
</organism>
<evidence type="ECO:0000256" key="7">
    <source>
        <dbReference type="ARBA" id="ARBA00023316"/>
    </source>
</evidence>
<gene>
    <name evidence="8" type="ORF">CK203_073624</name>
</gene>
<evidence type="ECO:0000256" key="5">
    <source>
        <dbReference type="ARBA" id="ARBA00022989"/>
    </source>
</evidence>
<evidence type="ECO:0000256" key="3">
    <source>
        <dbReference type="ARBA" id="ARBA00022679"/>
    </source>
</evidence>
<dbReference type="InterPro" id="IPR029044">
    <property type="entry name" value="Nucleotide-diphossugar_trans"/>
</dbReference>
<evidence type="ECO:0000256" key="4">
    <source>
        <dbReference type="ARBA" id="ARBA00022692"/>
    </source>
</evidence>
<comment type="subcellular location">
    <subcellularLocation>
        <location evidence="1">Endomembrane system</location>
        <topology evidence="1">Multi-pass membrane protein</topology>
    </subcellularLocation>
</comment>
<reference evidence="8 9" key="1">
    <citation type="journal article" date="2018" name="PLoS Genet.">
        <title>Population sequencing reveals clonal diversity and ancestral inbreeding in the grapevine cultivar Chardonnay.</title>
        <authorList>
            <person name="Roach M.J."/>
            <person name="Johnson D.L."/>
            <person name="Bohlmann J."/>
            <person name="van Vuuren H.J."/>
            <person name="Jones S.J."/>
            <person name="Pretorius I.S."/>
            <person name="Schmidt S.A."/>
            <person name="Borneman A.R."/>
        </authorList>
    </citation>
    <scope>NUCLEOTIDE SEQUENCE [LARGE SCALE GENOMIC DNA]</scope>
    <source>
        <strain evidence="9">cv. Chardonnay</strain>
        <tissue evidence="8">Leaf</tissue>
    </source>
</reference>
<keyword evidence="3" id="KW-0808">Transferase</keyword>
<comment type="caution">
    <text evidence="8">The sequence shown here is derived from an EMBL/GenBank/DDBJ whole genome shotgun (WGS) entry which is preliminary data.</text>
</comment>
<dbReference type="InterPro" id="IPR005150">
    <property type="entry name" value="Cellulose_synth"/>
</dbReference>
<keyword evidence="6" id="KW-0472">Membrane</keyword>
<dbReference type="GO" id="GO:0012505">
    <property type="term" value="C:endomembrane system"/>
    <property type="evidence" value="ECO:0007669"/>
    <property type="project" value="UniProtKB-SubCell"/>
</dbReference>
<keyword evidence="2" id="KW-0328">Glycosyltransferase</keyword>
<name>A0A438DTP3_VITVI</name>
<dbReference type="Gene3D" id="3.90.550.10">
    <property type="entry name" value="Spore Coat Polysaccharide Biosynthesis Protein SpsA, Chain A"/>
    <property type="match status" value="1"/>
</dbReference>
<keyword evidence="4" id="KW-0812">Transmembrane</keyword>
<proteinExistence type="predicted"/>
<keyword evidence="7" id="KW-0961">Cell wall biogenesis/degradation</keyword>
<dbReference type="GO" id="GO:0016760">
    <property type="term" value="F:cellulose synthase (UDP-forming) activity"/>
    <property type="evidence" value="ECO:0007669"/>
    <property type="project" value="InterPro"/>
</dbReference>
<dbReference type="AlphaFoldDB" id="A0A438DTP3"/>
<dbReference type="Proteomes" id="UP000288805">
    <property type="component" value="Unassembled WGS sequence"/>
</dbReference>
<evidence type="ECO:0000256" key="6">
    <source>
        <dbReference type="ARBA" id="ARBA00023136"/>
    </source>
</evidence>